<name>A0A0F9NVC4_9ZZZZ</name>
<dbReference type="AlphaFoldDB" id="A0A0F9NVC4"/>
<sequence length="93" mass="10956">MSLTIDHIRKRHAELSNLLKQKLTAQNVDEFYEKDVGDLLRMNEALLKTCCQLNMKWHEAAGKEPLEFKTYWDNYNRAVDKLLVRHVILKVDG</sequence>
<accession>A0A0F9NVC4</accession>
<evidence type="ECO:0000313" key="1">
    <source>
        <dbReference type="EMBL" id="KKM92805.1"/>
    </source>
</evidence>
<proteinExistence type="predicted"/>
<dbReference type="EMBL" id="LAZR01006348">
    <property type="protein sequence ID" value="KKM92805.1"/>
    <property type="molecule type" value="Genomic_DNA"/>
</dbReference>
<organism evidence="1">
    <name type="scientific">marine sediment metagenome</name>
    <dbReference type="NCBI Taxonomy" id="412755"/>
    <lineage>
        <taxon>unclassified sequences</taxon>
        <taxon>metagenomes</taxon>
        <taxon>ecological metagenomes</taxon>
    </lineage>
</organism>
<reference evidence="1" key="1">
    <citation type="journal article" date="2015" name="Nature">
        <title>Complex archaea that bridge the gap between prokaryotes and eukaryotes.</title>
        <authorList>
            <person name="Spang A."/>
            <person name="Saw J.H."/>
            <person name="Jorgensen S.L."/>
            <person name="Zaremba-Niedzwiedzka K."/>
            <person name="Martijn J."/>
            <person name="Lind A.E."/>
            <person name="van Eijk R."/>
            <person name="Schleper C."/>
            <person name="Guy L."/>
            <person name="Ettema T.J."/>
        </authorList>
    </citation>
    <scope>NUCLEOTIDE SEQUENCE</scope>
</reference>
<gene>
    <name evidence="1" type="ORF">LCGC14_1214800</name>
</gene>
<protein>
    <submittedName>
        <fullName evidence="1">Uncharacterized protein</fullName>
    </submittedName>
</protein>
<comment type="caution">
    <text evidence="1">The sequence shown here is derived from an EMBL/GenBank/DDBJ whole genome shotgun (WGS) entry which is preliminary data.</text>
</comment>